<dbReference type="RefSeq" id="WP_130109933.1">
    <property type="nucleotide sequence ID" value="NZ_CP035806.1"/>
</dbReference>
<name>A0A4P6KFR8_9MICO</name>
<dbReference type="Gene3D" id="1.10.3110.10">
    <property type="entry name" value="protoporphyrinogen ix oxidase, domain 3"/>
    <property type="match status" value="1"/>
</dbReference>
<keyword evidence="3" id="KW-1185">Reference proteome</keyword>
<accession>A0A4P6KFR8</accession>
<protein>
    <recommendedName>
        <fullName evidence="4">Amine oxidase domain-containing protein</fullName>
    </recommendedName>
</protein>
<evidence type="ECO:0000313" key="2">
    <source>
        <dbReference type="EMBL" id="QBE48798.1"/>
    </source>
</evidence>
<proteinExistence type="predicted"/>
<sequence>MGDAYVLGDGLPELAAALDLAEVGLSVRVAVPPRGECGDSWDELDDRGEFDPDGSLRGLLEHISAPLDEGDAPLDAARPAATPPGAVLLRDAAGGWAPQPEPAVLGIPAVPLSSRAFALLGTGGALRAYLDRVRPVLTIGKTHALGALVQSRLGGATLERLVQPIVRERFGVSADEVDVAIAAPGLNEALTVAGSLSGAALAYAERDVARETRVAPRGGWLALRDALLERLTLYGVSFGEASAADVRRGESEADEWVVAEGDAEFRARALVVGARAIRDSSGAPGELEALDGLLPRHLRIGAVVGIEDPGLPDAPDGLPALQTVTLAGGERWSVRVEPGGGAPLARVAGPAIPADRAPGAAEARSRILEALEASSLSPRGSDTPHAAASAAPHATVGQRDEAADRLEGFRESAPDLLPVGAALHGGAVASALADARTAAVLLRRRLTGISG</sequence>
<dbReference type="SUPFAM" id="SSF51905">
    <property type="entry name" value="FAD/NAD(P)-binding domain"/>
    <property type="match status" value="1"/>
</dbReference>
<feature type="compositionally biased region" description="Low complexity" evidence="1">
    <location>
        <begin position="384"/>
        <end position="394"/>
    </location>
</feature>
<evidence type="ECO:0008006" key="4">
    <source>
        <dbReference type="Google" id="ProtNLM"/>
    </source>
</evidence>
<dbReference type="KEGG" id="ltr:EVS81_08105"/>
<evidence type="ECO:0000256" key="1">
    <source>
        <dbReference type="SAM" id="MobiDB-lite"/>
    </source>
</evidence>
<reference evidence="2 3" key="1">
    <citation type="submission" date="2019-02" db="EMBL/GenBank/DDBJ databases">
        <authorList>
            <person name="Sun L."/>
            <person name="Pan D."/>
            <person name="Wu X."/>
        </authorList>
    </citation>
    <scope>NUCLEOTIDE SEQUENCE [LARGE SCALE GENOMIC DNA]</scope>
    <source>
        <strain evidence="2 3">JW-1</strain>
    </source>
</reference>
<dbReference type="EMBL" id="CP035806">
    <property type="protein sequence ID" value="QBE48798.1"/>
    <property type="molecule type" value="Genomic_DNA"/>
</dbReference>
<organism evidence="2 3">
    <name type="scientific">Leucobacter triazinivorans</name>
    <dbReference type="NCBI Taxonomy" id="1784719"/>
    <lineage>
        <taxon>Bacteria</taxon>
        <taxon>Bacillati</taxon>
        <taxon>Actinomycetota</taxon>
        <taxon>Actinomycetes</taxon>
        <taxon>Micrococcales</taxon>
        <taxon>Microbacteriaceae</taxon>
        <taxon>Leucobacter</taxon>
    </lineage>
</organism>
<dbReference type="InterPro" id="IPR036188">
    <property type="entry name" value="FAD/NAD-bd_sf"/>
</dbReference>
<evidence type="ECO:0000313" key="3">
    <source>
        <dbReference type="Proteomes" id="UP000289260"/>
    </source>
</evidence>
<dbReference type="AlphaFoldDB" id="A0A4P6KFR8"/>
<dbReference type="OrthoDB" id="3450553at2"/>
<gene>
    <name evidence="2" type="ORF">EVS81_08105</name>
</gene>
<feature type="region of interest" description="Disordered" evidence="1">
    <location>
        <begin position="375"/>
        <end position="402"/>
    </location>
</feature>
<dbReference type="Proteomes" id="UP000289260">
    <property type="component" value="Chromosome"/>
</dbReference>